<comment type="caution">
    <text evidence="1">The sequence shown here is derived from an EMBL/GenBank/DDBJ whole genome shotgun (WGS) entry which is preliminary data.</text>
</comment>
<evidence type="ECO:0000313" key="1">
    <source>
        <dbReference type="EMBL" id="PZT52756.1"/>
    </source>
</evidence>
<evidence type="ECO:0000313" key="2">
    <source>
        <dbReference type="Proteomes" id="UP000249204"/>
    </source>
</evidence>
<proteinExistence type="predicted"/>
<gene>
    <name evidence="1" type="ORF">DN757_25730</name>
</gene>
<dbReference type="Proteomes" id="UP000249204">
    <property type="component" value="Unassembled WGS sequence"/>
</dbReference>
<accession>A0A2W6P3I2</accession>
<dbReference type="AlphaFoldDB" id="A0A2W6P3I2"/>
<protein>
    <submittedName>
        <fullName evidence="1">Uncharacterized protein</fullName>
    </submittedName>
</protein>
<reference evidence="1 2" key="1">
    <citation type="submission" date="2018-06" db="EMBL/GenBank/DDBJ databases">
        <title>Isolation of heavy metals resistant Paenibacillus silvae NC2 from Gold-Copper mine in ZiJin, China.</title>
        <authorList>
            <person name="Xu J."/>
            <person name="Mazhar H.S."/>
            <person name="Rensing C."/>
        </authorList>
    </citation>
    <scope>NUCLEOTIDE SEQUENCE [LARGE SCALE GENOMIC DNA]</scope>
    <source>
        <strain evidence="1 2">NC2</strain>
    </source>
</reference>
<sequence>MLNIGAEHPFRSRIVLSTAVVSPFLKLLFKRLKWRDKGERFASSESISFPPLRLHQHSNFYGSTSCVQQGTNLNIYPQDFIFMFSYRMISDRLEL</sequence>
<dbReference type="EMBL" id="QKWW01000088">
    <property type="protein sequence ID" value="PZT52756.1"/>
    <property type="molecule type" value="Genomic_DNA"/>
</dbReference>
<name>A0A2W6P3I2_9BACL</name>
<organism evidence="1 2">
    <name type="scientific">Paenibacillus silvae</name>
    <dbReference type="NCBI Taxonomy" id="1325358"/>
    <lineage>
        <taxon>Bacteria</taxon>
        <taxon>Bacillati</taxon>
        <taxon>Bacillota</taxon>
        <taxon>Bacilli</taxon>
        <taxon>Bacillales</taxon>
        <taxon>Paenibacillaceae</taxon>
        <taxon>Paenibacillus</taxon>
    </lineage>
</organism>